<dbReference type="CDD" id="cd16579">
    <property type="entry name" value="RING-HC_PML_C-V"/>
    <property type="match status" value="1"/>
</dbReference>
<name>A0A2G8K0R5_STIJA</name>
<protein>
    <recommendedName>
        <fullName evidence="6">RING-type domain-containing protein</fullName>
    </recommendedName>
</protein>
<dbReference type="STRING" id="307972.A0A2G8K0R5"/>
<comment type="caution">
    <text evidence="7">The sequence shown here is derived from an EMBL/GenBank/DDBJ whole genome shotgun (WGS) entry which is preliminary data.</text>
</comment>
<dbReference type="Proteomes" id="UP000230750">
    <property type="component" value="Unassembled WGS sequence"/>
</dbReference>
<evidence type="ECO:0000256" key="2">
    <source>
        <dbReference type="ARBA" id="ARBA00022771"/>
    </source>
</evidence>
<dbReference type="InterPro" id="IPR001841">
    <property type="entry name" value="Znf_RING"/>
</dbReference>
<dbReference type="AlphaFoldDB" id="A0A2G8K0R5"/>
<dbReference type="SUPFAM" id="SSF57850">
    <property type="entry name" value="RING/U-box"/>
    <property type="match status" value="1"/>
</dbReference>
<dbReference type="InterPro" id="IPR017907">
    <property type="entry name" value="Znf_RING_CS"/>
</dbReference>
<dbReference type="InterPro" id="IPR011042">
    <property type="entry name" value="6-blade_b-propeller_TolB-like"/>
</dbReference>
<evidence type="ECO:0000256" key="5">
    <source>
        <dbReference type="SAM" id="Coils"/>
    </source>
</evidence>
<evidence type="ECO:0000256" key="4">
    <source>
        <dbReference type="PROSITE-ProRule" id="PRU00175"/>
    </source>
</evidence>
<evidence type="ECO:0000259" key="6">
    <source>
        <dbReference type="PROSITE" id="PS50089"/>
    </source>
</evidence>
<dbReference type="EMBL" id="MRZV01001009">
    <property type="protein sequence ID" value="PIK41545.1"/>
    <property type="molecule type" value="Genomic_DNA"/>
</dbReference>
<dbReference type="Gene3D" id="3.30.160.60">
    <property type="entry name" value="Classic Zinc Finger"/>
    <property type="match status" value="1"/>
</dbReference>
<gene>
    <name evidence="7" type="ORF">BSL78_21596</name>
</gene>
<proteinExistence type="predicted"/>
<evidence type="ECO:0000256" key="1">
    <source>
        <dbReference type="ARBA" id="ARBA00022723"/>
    </source>
</evidence>
<keyword evidence="3" id="KW-0862">Zinc</keyword>
<keyword evidence="2 4" id="KW-0863">Zinc-finger</keyword>
<dbReference type="InterPro" id="IPR013083">
    <property type="entry name" value="Znf_RING/FYVE/PHD"/>
</dbReference>
<evidence type="ECO:0000313" key="7">
    <source>
        <dbReference type="EMBL" id="PIK41545.1"/>
    </source>
</evidence>
<dbReference type="GO" id="GO:0008270">
    <property type="term" value="F:zinc ion binding"/>
    <property type="evidence" value="ECO:0007669"/>
    <property type="project" value="UniProtKB-KW"/>
</dbReference>
<feature type="coiled-coil region" evidence="5">
    <location>
        <begin position="203"/>
        <end position="309"/>
    </location>
</feature>
<sequence>MACPSPWKDIEDKFFECSICLDLFKEPKQLPCLHRFCKQCLESLLEGQVGTFECLLCKDVCKIPNNRIDGFKTDFHMKSMLQFIQLQKTFENRRREKCIGCEEKLKVTAYCFMCLKNFFVSSVINFILTKKIFAKHQKHVLGLNDLERKSLTQKKLASLMEAPRCHTHPEHKAKLCCCTCGNLPVCVTCTYGKHKGHDIQDVANVSKEERERLQKRLEELVKQKENVASLTNKINKVNAELTSIVADTQRKWKTQYEDQTRKLKNKKKKVKREFNRFKTVLEERSRKELKELESEMEEKIRKIREDYDRMIKMIIWDSKEKEDTKRNEIVNRELRIDETMNKLDAQMNERNKTIDEQQQQKLRETQNLSDLCNQWVNKFENVSTIASSVLESHNHWTDAQCIPDIRAASEPLVEDIMKDFPEIESLSDITMDDLPMLCIDIVNISDNVESVVDADVIKGTSIGSLFIFDEELKFIRALKLPEVMNWSRDILYHEGVLLICDKESRCAYAVTMDTSKTEAELLYKLPKPDIDGKTWYPWSICADRAGFVYILWDSAGKRIITQYSQDGQQLLTTKWAEDTAWCMTTLMTEEGEKLLVATSWSGKILCYGLLE</sequence>
<feature type="domain" description="RING-type" evidence="6">
    <location>
        <begin position="17"/>
        <end position="58"/>
    </location>
</feature>
<keyword evidence="8" id="KW-1185">Reference proteome</keyword>
<dbReference type="Gene3D" id="3.30.40.10">
    <property type="entry name" value="Zinc/RING finger domain, C3HC4 (zinc finger)"/>
    <property type="match status" value="1"/>
</dbReference>
<dbReference type="PROSITE" id="PS00518">
    <property type="entry name" value="ZF_RING_1"/>
    <property type="match status" value="1"/>
</dbReference>
<evidence type="ECO:0000313" key="8">
    <source>
        <dbReference type="Proteomes" id="UP000230750"/>
    </source>
</evidence>
<dbReference type="PROSITE" id="PS50089">
    <property type="entry name" value="ZF_RING_2"/>
    <property type="match status" value="1"/>
</dbReference>
<dbReference type="PANTHER" id="PTHR25462:SF296">
    <property type="entry name" value="MEIOTIC P26, ISOFORM F"/>
    <property type="match status" value="1"/>
</dbReference>
<feature type="coiled-coil region" evidence="5">
    <location>
        <begin position="336"/>
        <end position="374"/>
    </location>
</feature>
<organism evidence="7 8">
    <name type="scientific">Stichopus japonicus</name>
    <name type="common">Sea cucumber</name>
    <dbReference type="NCBI Taxonomy" id="307972"/>
    <lineage>
        <taxon>Eukaryota</taxon>
        <taxon>Metazoa</taxon>
        <taxon>Echinodermata</taxon>
        <taxon>Eleutherozoa</taxon>
        <taxon>Echinozoa</taxon>
        <taxon>Holothuroidea</taxon>
        <taxon>Aspidochirotacea</taxon>
        <taxon>Aspidochirotida</taxon>
        <taxon>Stichopodidae</taxon>
        <taxon>Apostichopus</taxon>
    </lineage>
</organism>
<keyword evidence="5" id="KW-0175">Coiled coil</keyword>
<dbReference type="InterPro" id="IPR000315">
    <property type="entry name" value="Znf_B-box"/>
</dbReference>
<dbReference type="OrthoDB" id="342730at2759"/>
<dbReference type="Pfam" id="PF00097">
    <property type="entry name" value="zf-C3HC4"/>
    <property type="match status" value="1"/>
</dbReference>
<accession>A0A2G8K0R5</accession>
<evidence type="ECO:0000256" key="3">
    <source>
        <dbReference type="ARBA" id="ARBA00022833"/>
    </source>
</evidence>
<dbReference type="PANTHER" id="PTHR25462">
    <property type="entry name" value="BONUS, ISOFORM C-RELATED"/>
    <property type="match status" value="1"/>
</dbReference>
<dbReference type="InterPro" id="IPR047153">
    <property type="entry name" value="TRIM45/56/19-like"/>
</dbReference>
<dbReference type="Gene3D" id="2.120.10.30">
    <property type="entry name" value="TolB, C-terminal domain"/>
    <property type="match status" value="1"/>
</dbReference>
<keyword evidence="1" id="KW-0479">Metal-binding</keyword>
<dbReference type="Pfam" id="PF00643">
    <property type="entry name" value="zf-B_box"/>
    <property type="match status" value="1"/>
</dbReference>
<dbReference type="SUPFAM" id="SSF101898">
    <property type="entry name" value="NHL repeat"/>
    <property type="match status" value="1"/>
</dbReference>
<dbReference type="SMART" id="SM00184">
    <property type="entry name" value="RING"/>
    <property type="match status" value="1"/>
</dbReference>
<dbReference type="SUPFAM" id="SSF57845">
    <property type="entry name" value="B-box zinc-binding domain"/>
    <property type="match status" value="1"/>
</dbReference>
<dbReference type="InterPro" id="IPR018957">
    <property type="entry name" value="Znf_C3HC4_RING-type"/>
</dbReference>
<reference evidence="7 8" key="1">
    <citation type="journal article" date="2017" name="PLoS Biol.">
        <title>The sea cucumber genome provides insights into morphological evolution and visceral regeneration.</title>
        <authorList>
            <person name="Zhang X."/>
            <person name="Sun L."/>
            <person name="Yuan J."/>
            <person name="Sun Y."/>
            <person name="Gao Y."/>
            <person name="Zhang L."/>
            <person name="Li S."/>
            <person name="Dai H."/>
            <person name="Hamel J.F."/>
            <person name="Liu C."/>
            <person name="Yu Y."/>
            <person name="Liu S."/>
            <person name="Lin W."/>
            <person name="Guo K."/>
            <person name="Jin S."/>
            <person name="Xu P."/>
            <person name="Storey K.B."/>
            <person name="Huan P."/>
            <person name="Zhang T."/>
            <person name="Zhou Y."/>
            <person name="Zhang J."/>
            <person name="Lin C."/>
            <person name="Li X."/>
            <person name="Xing L."/>
            <person name="Huo D."/>
            <person name="Sun M."/>
            <person name="Wang L."/>
            <person name="Mercier A."/>
            <person name="Li F."/>
            <person name="Yang H."/>
            <person name="Xiang J."/>
        </authorList>
    </citation>
    <scope>NUCLEOTIDE SEQUENCE [LARGE SCALE GENOMIC DNA]</scope>
    <source>
        <strain evidence="7">Shaxun</strain>
        <tissue evidence="7">Muscle</tissue>
    </source>
</reference>